<dbReference type="InterPro" id="IPR000835">
    <property type="entry name" value="HTH_MarR-typ"/>
</dbReference>
<gene>
    <name evidence="2" type="ORF">POM99_10700</name>
</gene>
<reference evidence="2 3" key="1">
    <citation type="submission" date="2023-03" db="EMBL/GenBank/DDBJ databases">
        <title>Novosphingobium cyanobacteriorum sp. nov., isolated from a eutrophic reservoir during the Microcystis bloom period.</title>
        <authorList>
            <person name="Kang M."/>
            <person name="Le V."/>
            <person name="Ko S.-R."/>
            <person name="Lee S.-A."/>
            <person name="Ahn C.-Y."/>
        </authorList>
    </citation>
    <scope>NUCLEOTIDE SEQUENCE [LARGE SCALE GENOMIC DNA]</scope>
    <source>
        <strain evidence="2 3">HBC54</strain>
    </source>
</reference>
<dbReference type="SUPFAM" id="SSF46785">
    <property type="entry name" value="Winged helix' DNA-binding domain"/>
    <property type="match status" value="1"/>
</dbReference>
<dbReference type="InterPro" id="IPR036390">
    <property type="entry name" value="WH_DNA-bd_sf"/>
</dbReference>
<proteinExistence type="predicted"/>
<dbReference type="SMART" id="SM00347">
    <property type="entry name" value="HTH_MARR"/>
    <property type="match status" value="1"/>
</dbReference>
<dbReference type="PANTHER" id="PTHR33164:SF43">
    <property type="entry name" value="HTH-TYPE TRANSCRIPTIONAL REPRESSOR YETL"/>
    <property type="match status" value="1"/>
</dbReference>
<dbReference type="PROSITE" id="PS50995">
    <property type="entry name" value="HTH_MARR_2"/>
    <property type="match status" value="1"/>
</dbReference>
<dbReference type="Proteomes" id="UP001222770">
    <property type="component" value="Unassembled WGS sequence"/>
</dbReference>
<accession>A0ABT6CIC0</accession>
<dbReference type="Pfam" id="PF12802">
    <property type="entry name" value="MarR_2"/>
    <property type="match status" value="1"/>
</dbReference>
<sequence>MKLTLHQFELTRGCDSYQHYLAVLQIMSARNRTSKVANHANQTRLGAFLPYQLAITFDAVSTRIAGSYHAALGLKVPEWRVMTVLGEIGAAAQCELVDLTLQDKVTVYRACKSLGTRGLVARSSNVRDGRSHLLELTSAGEAVFREIWPQAEEASNAIFNVLSATELKRLRTMLEKIYTRASSSG</sequence>
<feature type="domain" description="HTH marR-type" evidence="1">
    <location>
        <begin position="46"/>
        <end position="179"/>
    </location>
</feature>
<evidence type="ECO:0000313" key="2">
    <source>
        <dbReference type="EMBL" id="MDF8333670.1"/>
    </source>
</evidence>
<evidence type="ECO:0000313" key="3">
    <source>
        <dbReference type="Proteomes" id="UP001222770"/>
    </source>
</evidence>
<dbReference type="InterPro" id="IPR039422">
    <property type="entry name" value="MarR/SlyA-like"/>
</dbReference>
<evidence type="ECO:0000259" key="1">
    <source>
        <dbReference type="PROSITE" id="PS50995"/>
    </source>
</evidence>
<dbReference type="InterPro" id="IPR036388">
    <property type="entry name" value="WH-like_DNA-bd_sf"/>
</dbReference>
<protein>
    <submittedName>
        <fullName evidence="2">MarR family winged helix-turn-helix transcriptional regulator</fullName>
    </submittedName>
</protein>
<organism evidence="2 3">
    <name type="scientific">Novosphingobium cyanobacteriorum</name>
    <dbReference type="NCBI Taxonomy" id="3024215"/>
    <lineage>
        <taxon>Bacteria</taxon>
        <taxon>Pseudomonadati</taxon>
        <taxon>Pseudomonadota</taxon>
        <taxon>Alphaproteobacteria</taxon>
        <taxon>Sphingomonadales</taxon>
        <taxon>Sphingomonadaceae</taxon>
        <taxon>Novosphingobium</taxon>
    </lineage>
</organism>
<name>A0ABT6CIC0_9SPHN</name>
<keyword evidence="3" id="KW-1185">Reference proteome</keyword>
<comment type="caution">
    <text evidence="2">The sequence shown here is derived from an EMBL/GenBank/DDBJ whole genome shotgun (WGS) entry which is preliminary data.</text>
</comment>
<dbReference type="PANTHER" id="PTHR33164">
    <property type="entry name" value="TRANSCRIPTIONAL REGULATOR, MARR FAMILY"/>
    <property type="match status" value="1"/>
</dbReference>
<dbReference type="RefSeq" id="WP_277277593.1">
    <property type="nucleotide sequence ID" value="NZ_JAROCY010000009.1"/>
</dbReference>
<dbReference type="EMBL" id="JAROCY010000009">
    <property type="protein sequence ID" value="MDF8333670.1"/>
    <property type="molecule type" value="Genomic_DNA"/>
</dbReference>
<dbReference type="Gene3D" id="1.10.10.10">
    <property type="entry name" value="Winged helix-like DNA-binding domain superfamily/Winged helix DNA-binding domain"/>
    <property type="match status" value="1"/>
</dbReference>
<dbReference type="PRINTS" id="PR00598">
    <property type="entry name" value="HTHMARR"/>
</dbReference>